<sequence length="398" mass="44437">MNKKIPLKGKLFVIAIIIIIFFGGIASQYLTTNFSAQENNPFPDSKINVLITGHDDDHYGVSRTDTIILASIDIETRQAGLVFIPRDTRVSIPGRGINRINSAYAFGGIDLTIETIEDFLDINIDYYADLDFDGFIKIIDAIGGVDINVERDLDYVDRAGDLNISIPAGQQTLDGENALDYVRYRESSRGDIGRVERQQKFVNAVISQALSPSTIARLPSIYQEINRAVDTNIPLIDISSFLFLAKDIDLNNLETAMVPGSPEYIGGASYWVPDQEETEALVHKLIHSKEYIANNQTDLVISNGNGTAGVAGNLANELERFGFNIKRITNADHFNYEETEIRYYSDEKRPAVNNLLNYIGGEAIFIDNEEEDSEINKSKIEIIIGHDFLERDQEEEGV</sequence>
<evidence type="ECO:0000256" key="2">
    <source>
        <dbReference type="SAM" id="Phobius"/>
    </source>
</evidence>
<dbReference type="InterPro" id="IPR050922">
    <property type="entry name" value="LytR/CpsA/Psr_CW_biosynth"/>
</dbReference>
<dbReference type="InterPro" id="IPR027381">
    <property type="entry name" value="LytR/CpsA/Psr_C"/>
</dbReference>
<feature type="domain" description="LytR/CpsA/Psr regulator C-terminal" evidence="4">
    <location>
        <begin position="299"/>
        <end position="388"/>
    </location>
</feature>
<feature type="transmembrane region" description="Helical" evidence="2">
    <location>
        <begin position="12"/>
        <end position="30"/>
    </location>
</feature>
<reference evidence="5" key="1">
    <citation type="submission" date="2020-11" db="EMBL/GenBank/DDBJ databases">
        <title>Halonatronomonas betainensis gen. nov., sp. nov. a novel haloalkaliphilic representative of the family Halanaerobiacae capable of betaine degradation.</title>
        <authorList>
            <person name="Boltyanskaya Y."/>
            <person name="Kevbrin V."/>
            <person name="Detkova E."/>
            <person name="Grouzdev D.S."/>
            <person name="Koziaeva V."/>
            <person name="Zhilina T."/>
        </authorList>
    </citation>
    <scope>NUCLEOTIDE SEQUENCE</scope>
    <source>
        <strain evidence="5">Z-7014</strain>
    </source>
</reference>
<evidence type="ECO:0000256" key="1">
    <source>
        <dbReference type="ARBA" id="ARBA00006068"/>
    </source>
</evidence>
<keyword evidence="6" id="KW-1185">Reference proteome</keyword>
<dbReference type="EMBL" id="JADPIE010000001">
    <property type="protein sequence ID" value="MBF8435993.1"/>
    <property type="molecule type" value="Genomic_DNA"/>
</dbReference>
<dbReference type="AlphaFoldDB" id="A0A931AND6"/>
<keyword evidence="2" id="KW-0472">Membrane</keyword>
<organism evidence="5 6">
    <name type="scientific">Halonatronomonas betaini</name>
    <dbReference type="NCBI Taxonomy" id="2778430"/>
    <lineage>
        <taxon>Bacteria</taxon>
        <taxon>Bacillati</taxon>
        <taxon>Bacillota</taxon>
        <taxon>Clostridia</taxon>
        <taxon>Halanaerobiales</taxon>
        <taxon>Halarsenatibacteraceae</taxon>
        <taxon>Halonatronomonas</taxon>
    </lineage>
</organism>
<name>A0A931AND6_9FIRM</name>
<accession>A0A931AND6</accession>
<evidence type="ECO:0000313" key="6">
    <source>
        <dbReference type="Proteomes" id="UP000621436"/>
    </source>
</evidence>
<dbReference type="RefSeq" id="WP_270452735.1">
    <property type="nucleotide sequence ID" value="NZ_JADPIE010000001.1"/>
</dbReference>
<comment type="caution">
    <text evidence="5">The sequence shown here is derived from an EMBL/GenBank/DDBJ whole genome shotgun (WGS) entry which is preliminary data.</text>
</comment>
<dbReference type="PANTHER" id="PTHR33392:SF6">
    <property type="entry name" value="POLYISOPRENYL-TEICHOIC ACID--PEPTIDOGLYCAN TEICHOIC ACID TRANSFERASE TAGU"/>
    <property type="match status" value="1"/>
</dbReference>
<feature type="domain" description="Cell envelope-related transcriptional attenuator" evidence="3">
    <location>
        <begin position="63"/>
        <end position="209"/>
    </location>
</feature>
<dbReference type="NCBIfam" id="TIGR00350">
    <property type="entry name" value="lytR_cpsA_psr"/>
    <property type="match status" value="1"/>
</dbReference>
<dbReference type="InterPro" id="IPR004474">
    <property type="entry name" value="LytR_CpsA_psr"/>
</dbReference>
<dbReference type="PANTHER" id="PTHR33392">
    <property type="entry name" value="POLYISOPRENYL-TEICHOIC ACID--PEPTIDOGLYCAN TEICHOIC ACID TRANSFERASE TAGU"/>
    <property type="match status" value="1"/>
</dbReference>
<keyword evidence="2" id="KW-1133">Transmembrane helix</keyword>
<dbReference type="Gene3D" id="3.40.630.190">
    <property type="entry name" value="LCP protein"/>
    <property type="match status" value="1"/>
</dbReference>
<dbReference type="Gene3D" id="3.30.70.2390">
    <property type="match status" value="1"/>
</dbReference>
<keyword evidence="2" id="KW-0812">Transmembrane</keyword>
<evidence type="ECO:0000313" key="5">
    <source>
        <dbReference type="EMBL" id="MBF8435993.1"/>
    </source>
</evidence>
<gene>
    <name evidence="5" type="ORF">I0Q91_02775</name>
</gene>
<dbReference type="Pfam" id="PF03816">
    <property type="entry name" value="LytR_cpsA_psr"/>
    <property type="match status" value="1"/>
</dbReference>
<dbReference type="Pfam" id="PF13399">
    <property type="entry name" value="LytR_C"/>
    <property type="match status" value="1"/>
</dbReference>
<protein>
    <submittedName>
        <fullName evidence="5">LCP family protein</fullName>
    </submittedName>
</protein>
<comment type="similarity">
    <text evidence="1">Belongs to the LytR/CpsA/Psr (LCP) family.</text>
</comment>
<dbReference type="Proteomes" id="UP000621436">
    <property type="component" value="Unassembled WGS sequence"/>
</dbReference>
<proteinExistence type="inferred from homology"/>
<evidence type="ECO:0000259" key="3">
    <source>
        <dbReference type="Pfam" id="PF03816"/>
    </source>
</evidence>
<evidence type="ECO:0000259" key="4">
    <source>
        <dbReference type="Pfam" id="PF13399"/>
    </source>
</evidence>